<dbReference type="InterPro" id="IPR027417">
    <property type="entry name" value="P-loop_NTPase"/>
</dbReference>
<dbReference type="RefSeq" id="WP_185986865.1">
    <property type="nucleotide sequence ID" value="NZ_BAAALZ010000001.1"/>
</dbReference>
<evidence type="ECO:0000259" key="4">
    <source>
        <dbReference type="PROSITE" id="PS50893"/>
    </source>
</evidence>
<evidence type="ECO:0000256" key="1">
    <source>
        <dbReference type="ARBA" id="ARBA00022741"/>
    </source>
</evidence>
<dbReference type="EMBL" id="JACCBD010000001">
    <property type="protein sequence ID" value="NYD26754.1"/>
    <property type="molecule type" value="Genomic_DNA"/>
</dbReference>
<evidence type="ECO:0000313" key="5">
    <source>
        <dbReference type="EMBL" id="NYD26754.1"/>
    </source>
</evidence>
<comment type="caution">
    <text evidence="5">The sequence shown here is derived from an EMBL/GenBank/DDBJ whole genome shotgun (WGS) entry which is preliminary data.</text>
</comment>
<keyword evidence="2 5" id="KW-0067">ATP-binding</keyword>
<dbReference type="PROSITE" id="PS00211">
    <property type="entry name" value="ABC_TRANSPORTER_1"/>
    <property type="match status" value="1"/>
</dbReference>
<dbReference type="CDD" id="cd03230">
    <property type="entry name" value="ABC_DR_subfamily_A"/>
    <property type="match status" value="1"/>
</dbReference>
<feature type="region of interest" description="Disordered" evidence="3">
    <location>
        <begin position="289"/>
        <end position="309"/>
    </location>
</feature>
<dbReference type="InterPro" id="IPR003439">
    <property type="entry name" value="ABC_transporter-like_ATP-bd"/>
</dbReference>
<evidence type="ECO:0000313" key="6">
    <source>
        <dbReference type="Proteomes" id="UP000586095"/>
    </source>
</evidence>
<dbReference type="PROSITE" id="PS50893">
    <property type="entry name" value="ABC_TRANSPORTER_2"/>
    <property type="match status" value="2"/>
</dbReference>
<name>A0A852REM1_9MICO</name>
<gene>
    <name evidence="5" type="ORF">BJ960_001557</name>
</gene>
<dbReference type="SMART" id="SM00382">
    <property type="entry name" value="AAA"/>
    <property type="match status" value="2"/>
</dbReference>
<evidence type="ECO:0000256" key="2">
    <source>
        <dbReference type="ARBA" id="ARBA00022840"/>
    </source>
</evidence>
<accession>A0A852REM1</accession>
<reference evidence="5 6" key="1">
    <citation type="submission" date="2020-07" db="EMBL/GenBank/DDBJ databases">
        <title>Sequencing the genomes of 1000 actinobacteria strains.</title>
        <authorList>
            <person name="Klenk H.-P."/>
        </authorList>
    </citation>
    <scope>NUCLEOTIDE SEQUENCE [LARGE SCALE GENOMIC DNA]</scope>
    <source>
        <strain evidence="5 6">DSM 17380</strain>
    </source>
</reference>
<dbReference type="GO" id="GO:0005524">
    <property type="term" value="F:ATP binding"/>
    <property type="evidence" value="ECO:0007669"/>
    <property type="project" value="UniProtKB-KW"/>
</dbReference>
<dbReference type="SUPFAM" id="SSF52540">
    <property type="entry name" value="P-loop containing nucleoside triphosphate hydrolases"/>
    <property type="match status" value="2"/>
</dbReference>
<dbReference type="AlphaFoldDB" id="A0A852REM1"/>
<dbReference type="PANTHER" id="PTHR43038">
    <property type="entry name" value="ATP-BINDING CASSETTE, SUB-FAMILY H, MEMBER 1"/>
    <property type="match status" value="1"/>
</dbReference>
<dbReference type="Gene3D" id="3.40.50.300">
    <property type="entry name" value="P-loop containing nucleotide triphosphate hydrolases"/>
    <property type="match status" value="2"/>
</dbReference>
<dbReference type="InterPro" id="IPR003593">
    <property type="entry name" value="AAA+_ATPase"/>
</dbReference>
<keyword evidence="6" id="KW-1185">Reference proteome</keyword>
<organism evidence="5 6">
    <name type="scientific">Leucobacter aridicollis</name>
    <dbReference type="NCBI Taxonomy" id="283878"/>
    <lineage>
        <taxon>Bacteria</taxon>
        <taxon>Bacillati</taxon>
        <taxon>Actinomycetota</taxon>
        <taxon>Actinomycetes</taxon>
        <taxon>Micrococcales</taxon>
        <taxon>Microbacteriaceae</taxon>
        <taxon>Leucobacter</taxon>
    </lineage>
</organism>
<protein>
    <submittedName>
        <fullName evidence="5">ABC-2 type transport system ATP-binding protein</fullName>
    </submittedName>
</protein>
<feature type="domain" description="ABC transporter" evidence="4">
    <location>
        <begin position="5"/>
        <end position="226"/>
    </location>
</feature>
<evidence type="ECO:0000256" key="3">
    <source>
        <dbReference type="SAM" id="MobiDB-lite"/>
    </source>
</evidence>
<dbReference type="Proteomes" id="UP000586095">
    <property type="component" value="Unassembled WGS sequence"/>
</dbReference>
<dbReference type="InterPro" id="IPR017871">
    <property type="entry name" value="ABC_transporter-like_CS"/>
</dbReference>
<feature type="domain" description="ABC transporter" evidence="4">
    <location>
        <begin position="314"/>
        <end position="532"/>
    </location>
</feature>
<keyword evidence="1" id="KW-0547">Nucleotide-binding</keyword>
<dbReference type="Pfam" id="PF00005">
    <property type="entry name" value="ABC_tran"/>
    <property type="match status" value="2"/>
</dbReference>
<sequence>MGAHVELDEVTVSGAGRLRLGPFTGTFAPSSVTAVIGGDGAGKSTLLSLLAGRLSPASGSLTGLPTDRHRVGYQPADSGVWRNLSVAENLDFVTNVYGLDRAYARARASEMLSRAGLLGAEDRLAGRLSGGMRQKLGIILATLHEPDLVLLDEPTTGVDPISRSEVWRLIAGTAAAGATVVFATTYLDEAERANSLFLLGEGTVLAAGDASAVASATPGRVWLAPVAAADSAPVLRRGTSWRRGTDAYSWTASDGEAPGPSFRPAPIDVETASIALLLARGAPTADSPAVRVGLSGPLRDEGQPAGKGTQRVLASAAGVSRYYGTHAALTGVSLEVSQGEIVGLLGGNGAGKTTLIRALLGLEAVDAGATTLLGGAPTLAARRRLGYVSQGLGLYPGLTARENVEFAASVFGVAAPPATLSLAASFGRRPVATLPLGTRRRIAAAVAMLHDPELLVLDEPTSGMDALSRAELWKSLRLRADDGMGILVSRHYMQEAEQCDRLVILGDGVVVAAGSVAEITAAQHSVAVIAERWDEAFARLDAGGVPVLLDGRTVRLPGADPRVVSEALSGIDAKVARVPATLDETMLLDSLRAERRGGGPALG</sequence>
<dbReference type="GO" id="GO:0016887">
    <property type="term" value="F:ATP hydrolysis activity"/>
    <property type="evidence" value="ECO:0007669"/>
    <property type="project" value="InterPro"/>
</dbReference>
<proteinExistence type="predicted"/>
<dbReference type="PANTHER" id="PTHR43038:SF3">
    <property type="entry name" value="ABC TRANSPORTER G FAMILY MEMBER 20 ISOFORM X1"/>
    <property type="match status" value="1"/>
</dbReference>